<proteinExistence type="predicted"/>
<dbReference type="AlphaFoldDB" id="A0A9D1M568"/>
<organism evidence="1 2">
    <name type="scientific">Candidatus Scatocola faecipullorum</name>
    <dbReference type="NCBI Taxonomy" id="2840917"/>
    <lineage>
        <taxon>Bacteria</taxon>
        <taxon>Pseudomonadati</taxon>
        <taxon>Pseudomonadota</taxon>
        <taxon>Alphaproteobacteria</taxon>
        <taxon>Rhodospirillales</taxon>
        <taxon>Rhodospirillaceae</taxon>
        <taxon>Rhodospirillaceae incertae sedis</taxon>
        <taxon>Candidatus Scatocola</taxon>
    </lineage>
</organism>
<gene>
    <name evidence="1" type="ORF">IAD20_06940</name>
</gene>
<reference evidence="1" key="2">
    <citation type="journal article" date="2021" name="PeerJ">
        <title>Extensive microbial diversity within the chicken gut microbiome revealed by metagenomics and culture.</title>
        <authorList>
            <person name="Gilroy R."/>
            <person name="Ravi A."/>
            <person name="Getino M."/>
            <person name="Pursley I."/>
            <person name="Horton D.L."/>
            <person name="Alikhan N.F."/>
            <person name="Baker D."/>
            <person name="Gharbi K."/>
            <person name="Hall N."/>
            <person name="Watson M."/>
            <person name="Adriaenssens E.M."/>
            <person name="Foster-Nyarko E."/>
            <person name="Jarju S."/>
            <person name="Secka A."/>
            <person name="Antonio M."/>
            <person name="Oren A."/>
            <person name="Chaudhuri R.R."/>
            <person name="La Ragione R."/>
            <person name="Hildebrand F."/>
            <person name="Pallen M.J."/>
        </authorList>
    </citation>
    <scope>NUCLEOTIDE SEQUENCE</scope>
    <source>
        <strain evidence="1">ChiW3-316</strain>
    </source>
</reference>
<protein>
    <submittedName>
        <fullName evidence="1">Uncharacterized protein</fullName>
    </submittedName>
</protein>
<evidence type="ECO:0000313" key="2">
    <source>
        <dbReference type="Proteomes" id="UP000824107"/>
    </source>
</evidence>
<comment type="caution">
    <text evidence="1">The sequence shown here is derived from an EMBL/GenBank/DDBJ whole genome shotgun (WGS) entry which is preliminary data.</text>
</comment>
<sequence length="80" mass="9031">MDKIEIKVDRMVGCTDGYELYTEKGKTTITFKEMAQYHGNVLPKGDNIQITLKDDNRAELAIGRMVLVVPEAFLLEKGLI</sequence>
<dbReference type="EMBL" id="DVNC01000049">
    <property type="protein sequence ID" value="HIU53801.1"/>
    <property type="molecule type" value="Genomic_DNA"/>
</dbReference>
<name>A0A9D1M568_9PROT</name>
<evidence type="ECO:0000313" key="1">
    <source>
        <dbReference type="EMBL" id="HIU53801.1"/>
    </source>
</evidence>
<accession>A0A9D1M568</accession>
<dbReference type="Proteomes" id="UP000824107">
    <property type="component" value="Unassembled WGS sequence"/>
</dbReference>
<reference evidence="1" key="1">
    <citation type="submission" date="2020-10" db="EMBL/GenBank/DDBJ databases">
        <authorList>
            <person name="Gilroy R."/>
        </authorList>
    </citation>
    <scope>NUCLEOTIDE SEQUENCE</scope>
    <source>
        <strain evidence="1">ChiW3-316</strain>
    </source>
</reference>